<feature type="transmembrane region" description="Helical" evidence="3">
    <location>
        <begin position="133"/>
        <end position="151"/>
    </location>
</feature>
<keyword evidence="6" id="KW-1185">Reference proteome</keyword>
<reference evidence="5 6" key="1">
    <citation type="submission" date="2015-07" db="EMBL/GenBank/DDBJ databases">
        <title>Comparative genomics of the Sigatoka disease complex on banana suggests a link between parallel evolutionary changes in Pseudocercospora fijiensis and Pseudocercospora eumusae and increased virulence on the banana host.</title>
        <authorList>
            <person name="Chang T.-C."/>
            <person name="Salvucci A."/>
            <person name="Crous P.W."/>
            <person name="Stergiopoulos I."/>
        </authorList>
    </citation>
    <scope>NUCLEOTIDE SEQUENCE [LARGE SCALE GENOMIC DNA]</scope>
    <source>
        <strain evidence="5 6">CBS 114824</strain>
    </source>
</reference>
<protein>
    <recommendedName>
        <fullName evidence="4">Major facilitator superfamily (MFS) profile domain-containing protein</fullName>
    </recommendedName>
</protein>
<dbReference type="InterPro" id="IPR036259">
    <property type="entry name" value="MFS_trans_sf"/>
</dbReference>
<evidence type="ECO:0000313" key="5">
    <source>
        <dbReference type="EMBL" id="KXT05631.1"/>
    </source>
</evidence>
<feature type="transmembrane region" description="Helical" evidence="3">
    <location>
        <begin position="328"/>
        <end position="347"/>
    </location>
</feature>
<evidence type="ECO:0000313" key="6">
    <source>
        <dbReference type="Proteomes" id="UP000070133"/>
    </source>
</evidence>
<feature type="transmembrane region" description="Helical" evidence="3">
    <location>
        <begin position="293"/>
        <end position="316"/>
    </location>
</feature>
<name>A0A139HT42_9PEZI</name>
<comment type="subcellular location">
    <subcellularLocation>
        <location evidence="1">Membrane</location>
        <topology evidence="1">Multi-pass membrane protein</topology>
    </subcellularLocation>
</comment>
<dbReference type="PANTHER" id="PTHR11360:SF130">
    <property type="entry name" value="MAJOR FACILITATOR SUPERFAMILY (MFS) PROFILE DOMAIN-CONTAINING PROTEIN-RELATED"/>
    <property type="match status" value="1"/>
</dbReference>
<dbReference type="Gene3D" id="1.20.1250.20">
    <property type="entry name" value="MFS general substrate transporter like domains"/>
    <property type="match status" value="1"/>
</dbReference>
<feature type="transmembrane region" description="Helical" evidence="3">
    <location>
        <begin position="185"/>
        <end position="208"/>
    </location>
</feature>
<dbReference type="GO" id="GO:0016020">
    <property type="term" value="C:membrane"/>
    <property type="evidence" value="ECO:0007669"/>
    <property type="project" value="UniProtKB-SubCell"/>
</dbReference>
<sequence>MFEAIEEQEPSCKAERRLRLGAGSGTSGIISRDHLDIEQASFHDKDEPLSQEATRPTPSLDLKRTASNALSKVASRLTTRSITNPPPPPDGGLKAWTQVAMGWLVIFTTWGWVNSYGAFQSYYTLNLGVSASTVSWIGSVQNFLTFLLGCFSGRLLDAGFFLPTLIVGATIQILGIFFMSLSTKYWQLMITQGIMTGLGGGLFFTPSVGLIGTYFSTRRAMAIGIVTTGNSAGGMIYPVMVQQLLPKLGFAWTTRVVGFLNLALLLVVFAFMRPRLPPRKSGPLVDFSAFKEPTYALFVAGLFFVIWAIYYTFYYITSYGNEVIGLPFTTATTLTTIINGVGMPARVIPPYFADRFGQLNVVTPILLALTVVAFCWIAVDSSAGVYTYTVFYGIWSAAFQCLLPSTVASITTDMSMFGTRLGMAFGTLSFAALTGPPIGGALQSAMGGRYLGGQLWAAVSTGICFGLFAASRVSKAGWKLRARA</sequence>
<keyword evidence="3" id="KW-1133">Transmembrane helix</keyword>
<comment type="caution">
    <text evidence="5">The sequence shown here is derived from an EMBL/GenBank/DDBJ whole genome shotgun (WGS) entry which is preliminary data.</text>
</comment>
<feature type="transmembrane region" description="Helical" evidence="3">
    <location>
        <begin position="455"/>
        <end position="473"/>
    </location>
</feature>
<organism evidence="5 6">
    <name type="scientific">Pseudocercospora eumusae</name>
    <dbReference type="NCBI Taxonomy" id="321146"/>
    <lineage>
        <taxon>Eukaryota</taxon>
        <taxon>Fungi</taxon>
        <taxon>Dikarya</taxon>
        <taxon>Ascomycota</taxon>
        <taxon>Pezizomycotina</taxon>
        <taxon>Dothideomycetes</taxon>
        <taxon>Dothideomycetidae</taxon>
        <taxon>Mycosphaerellales</taxon>
        <taxon>Mycosphaerellaceae</taxon>
        <taxon>Pseudocercospora</taxon>
    </lineage>
</organism>
<keyword evidence="3" id="KW-0472">Membrane</keyword>
<evidence type="ECO:0000256" key="2">
    <source>
        <dbReference type="ARBA" id="ARBA00006727"/>
    </source>
</evidence>
<dbReference type="OrthoDB" id="6499973at2759"/>
<feature type="transmembrane region" description="Helical" evidence="3">
    <location>
        <begin position="95"/>
        <end position="113"/>
    </location>
</feature>
<feature type="transmembrane region" description="Helical" evidence="3">
    <location>
        <begin position="220"/>
        <end position="240"/>
    </location>
</feature>
<dbReference type="PANTHER" id="PTHR11360">
    <property type="entry name" value="MONOCARBOXYLATE TRANSPORTER"/>
    <property type="match status" value="1"/>
</dbReference>
<dbReference type="AlphaFoldDB" id="A0A139HT42"/>
<feature type="transmembrane region" description="Helical" evidence="3">
    <location>
        <begin position="252"/>
        <end position="272"/>
    </location>
</feature>
<evidence type="ECO:0000256" key="3">
    <source>
        <dbReference type="SAM" id="Phobius"/>
    </source>
</evidence>
<dbReference type="InterPro" id="IPR020846">
    <property type="entry name" value="MFS_dom"/>
</dbReference>
<dbReference type="Pfam" id="PF07690">
    <property type="entry name" value="MFS_1"/>
    <property type="match status" value="1"/>
</dbReference>
<dbReference type="PROSITE" id="PS50850">
    <property type="entry name" value="MFS"/>
    <property type="match status" value="1"/>
</dbReference>
<feature type="transmembrane region" description="Helical" evidence="3">
    <location>
        <begin position="385"/>
        <end position="405"/>
    </location>
</feature>
<dbReference type="EMBL" id="LFZN01000011">
    <property type="protein sequence ID" value="KXT05631.1"/>
    <property type="molecule type" value="Genomic_DNA"/>
</dbReference>
<dbReference type="SUPFAM" id="SSF103473">
    <property type="entry name" value="MFS general substrate transporter"/>
    <property type="match status" value="1"/>
</dbReference>
<evidence type="ECO:0000256" key="1">
    <source>
        <dbReference type="ARBA" id="ARBA00004141"/>
    </source>
</evidence>
<proteinExistence type="inferred from homology"/>
<feature type="domain" description="Major facilitator superfamily (MFS) profile" evidence="4">
    <location>
        <begin position="95"/>
        <end position="484"/>
    </location>
</feature>
<dbReference type="InterPro" id="IPR050327">
    <property type="entry name" value="Proton-linked_MCT"/>
</dbReference>
<feature type="transmembrane region" description="Helical" evidence="3">
    <location>
        <begin position="158"/>
        <end position="179"/>
    </location>
</feature>
<dbReference type="Proteomes" id="UP000070133">
    <property type="component" value="Unassembled WGS sequence"/>
</dbReference>
<feature type="transmembrane region" description="Helical" evidence="3">
    <location>
        <begin position="417"/>
        <end position="435"/>
    </location>
</feature>
<comment type="similarity">
    <text evidence="2">Belongs to the major facilitator superfamily. Monocarboxylate porter (TC 2.A.1.13) family.</text>
</comment>
<dbReference type="GO" id="GO:0022857">
    <property type="term" value="F:transmembrane transporter activity"/>
    <property type="evidence" value="ECO:0007669"/>
    <property type="project" value="InterPro"/>
</dbReference>
<evidence type="ECO:0000259" key="4">
    <source>
        <dbReference type="PROSITE" id="PS50850"/>
    </source>
</evidence>
<feature type="transmembrane region" description="Helical" evidence="3">
    <location>
        <begin position="359"/>
        <end position="379"/>
    </location>
</feature>
<keyword evidence="3" id="KW-0812">Transmembrane</keyword>
<dbReference type="InterPro" id="IPR011701">
    <property type="entry name" value="MFS"/>
</dbReference>
<accession>A0A139HT42</accession>
<gene>
    <name evidence="5" type="ORF">AC578_5651</name>
</gene>